<keyword evidence="1 2" id="KW-0129">CBS domain</keyword>
<dbReference type="PROSITE" id="PS51371">
    <property type="entry name" value="CBS"/>
    <property type="match status" value="2"/>
</dbReference>
<dbReference type="RefSeq" id="WP_053066242.1">
    <property type="nucleotide sequence ID" value="NZ_CP011509.1"/>
</dbReference>
<proteinExistence type="predicted"/>
<evidence type="ECO:0000256" key="1">
    <source>
        <dbReference type="ARBA" id="ARBA00023122"/>
    </source>
</evidence>
<dbReference type="InterPro" id="IPR000644">
    <property type="entry name" value="CBS_dom"/>
</dbReference>
<feature type="domain" description="CBS" evidence="4">
    <location>
        <begin position="171"/>
        <end position="229"/>
    </location>
</feature>
<evidence type="ECO:0000313" key="5">
    <source>
        <dbReference type="EMBL" id="AKJ00263.1"/>
    </source>
</evidence>
<evidence type="ECO:0000313" key="7">
    <source>
        <dbReference type="Proteomes" id="UP000035579"/>
    </source>
</evidence>
<feature type="domain" description="CBS" evidence="4">
    <location>
        <begin position="99"/>
        <end position="155"/>
    </location>
</feature>
<dbReference type="SMART" id="SM00116">
    <property type="entry name" value="CBS"/>
    <property type="match status" value="2"/>
</dbReference>
<evidence type="ECO:0000256" key="3">
    <source>
        <dbReference type="SAM" id="MobiDB-lite"/>
    </source>
</evidence>
<evidence type="ECO:0000259" key="4">
    <source>
        <dbReference type="PROSITE" id="PS51371"/>
    </source>
</evidence>
<dbReference type="PANTHER" id="PTHR43080:SF29">
    <property type="entry name" value="OS02G0818000 PROTEIN"/>
    <property type="match status" value="1"/>
</dbReference>
<evidence type="ECO:0000256" key="2">
    <source>
        <dbReference type="PROSITE-ProRule" id="PRU00703"/>
    </source>
</evidence>
<dbReference type="PANTHER" id="PTHR43080">
    <property type="entry name" value="CBS DOMAIN-CONTAINING PROTEIN CBSX3, MITOCHONDRIAL"/>
    <property type="match status" value="1"/>
</dbReference>
<evidence type="ECO:0000313" key="8">
    <source>
        <dbReference type="Proteomes" id="UP000256345"/>
    </source>
</evidence>
<evidence type="ECO:0000313" key="6">
    <source>
        <dbReference type="EMBL" id="REG33038.1"/>
    </source>
</evidence>
<dbReference type="InterPro" id="IPR051257">
    <property type="entry name" value="Diverse_CBS-Domain"/>
</dbReference>
<dbReference type="InterPro" id="IPR046342">
    <property type="entry name" value="CBS_dom_sf"/>
</dbReference>
<dbReference type="Proteomes" id="UP000256345">
    <property type="component" value="Unassembled WGS sequence"/>
</dbReference>
<reference evidence="6 8" key="2">
    <citation type="submission" date="2018-08" db="EMBL/GenBank/DDBJ databases">
        <title>Genomic Encyclopedia of Archaeal and Bacterial Type Strains, Phase II (KMG-II): from individual species to whole genera.</title>
        <authorList>
            <person name="Goeker M."/>
        </authorList>
    </citation>
    <scope>NUCLEOTIDE SEQUENCE [LARGE SCALE GENOMIC DNA]</scope>
    <source>
        <strain evidence="6 8">DSM 2261</strain>
    </source>
</reference>
<dbReference type="SUPFAM" id="SSF54631">
    <property type="entry name" value="CBS-domain pair"/>
    <property type="match status" value="1"/>
</dbReference>
<dbReference type="Proteomes" id="UP000035579">
    <property type="component" value="Chromosome"/>
</dbReference>
<dbReference type="Pfam" id="PF00571">
    <property type="entry name" value="CBS"/>
    <property type="match status" value="2"/>
</dbReference>
<sequence>MKDLRETDGISSPIHRVSTGLGEGEEEVRWTVKCPTSHHVVDLETCEGCPHLERIERGAAGPESLHCHPQVQPPAPPPSKAYDQLLPPLLEHTRVDELMTQDVYCVDEEVLAEELAELFATHKVSGVPVLDEDERLVGVVSRADLLRPSDGEEDTPRLHPERAGATASELMNASPVVVREGTTVPQAAAVMAAARVHRVLVVSAEGKVVGVLSAMDVVRWVARKACYAV</sequence>
<keyword evidence="8" id="KW-1185">Reference proteome</keyword>
<accession>A0AAC8Q4K2</accession>
<organism evidence="5 7">
    <name type="scientific">Archangium gephyra</name>
    <dbReference type="NCBI Taxonomy" id="48"/>
    <lineage>
        <taxon>Bacteria</taxon>
        <taxon>Pseudomonadati</taxon>
        <taxon>Myxococcota</taxon>
        <taxon>Myxococcia</taxon>
        <taxon>Myxococcales</taxon>
        <taxon>Cystobacterineae</taxon>
        <taxon>Archangiaceae</taxon>
        <taxon>Archangium</taxon>
    </lineage>
</organism>
<dbReference type="KEGG" id="age:AA314_01889"/>
<feature type="region of interest" description="Disordered" evidence="3">
    <location>
        <begin position="1"/>
        <end position="22"/>
    </location>
</feature>
<dbReference type="Gene3D" id="3.10.580.10">
    <property type="entry name" value="CBS-domain"/>
    <property type="match status" value="1"/>
</dbReference>
<reference evidence="5 7" key="1">
    <citation type="submission" date="2015-05" db="EMBL/GenBank/DDBJ databases">
        <title>Genome assembly of Archangium gephyra DSM 2261.</title>
        <authorList>
            <person name="Sharma G."/>
            <person name="Subramanian S."/>
        </authorList>
    </citation>
    <scope>NUCLEOTIDE SEQUENCE [LARGE SCALE GENOMIC DNA]</scope>
    <source>
        <strain evidence="5 7">DSM 2261</strain>
    </source>
</reference>
<gene>
    <name evidence="5" type="ORF">AA314_01889</name>
    <name evidence="6" type="ORF">ATI61_104328</name>
</gene>
<name>A0AAC8Q4K2_9BACT</name>
<dbReference type="EMBL" id="CP011509">
    <property type="protein sequence ID" value="AKJ00263.1"/>
    <property type="molecule type" value="Genomic_DNA"/>
</dbReference>
<protein>
    <submittedName>
        <fullName evidence="5">CBS domain protein</fullName>
    </submittedName>
</protein>
<dbReference type="AlphaFoldDB" id="A0AAC8Q4K2"/>
<dbReference type="EMBL" id="QUMU01000004">
    <property type="protein sequence ID" value="REG33038.1"/>
    <property type="molecule type" value="Genomic_DNA"/>
</dbReference>